<name>D7LP93_ARALL</name>
<reference evidence="2" key="1">
    <citation type="journal article" date="2011" name="Nat. Genet.">
        <title>The Arabidopsis lyrata genome sequence and the basis of rapid genome size change.</title>
        <authorList>
            <person name="Hu T.T."/>
            <person name="Pattyn P."/>
            <person name="Bakker E.G."/>
            <person name="Cao J."/>
            <person name="Cheng J.-F."/>
            <person name="Clark R.M."/>
            <person name="Fahlgren N."/>
            <person name="Fawcett J.A."/>
            <person name="Grimwood J."/>
            <person name="Gundlach H."/>
            <person name="Haberer G."/>
            <person name="Hollister J.D."/>
            <person name="Ossowski S."/>
            <person name="Ottilar R.P."/>
            <person name="Salamov A.A."/>
            <person name="Schneeberger K."/>
            <person name="Spannagl M."/>
            <person name="Wang X."/>
            <person name="Yang L."/>
            <person name="Nasrallah M.E."/>
            <person name="Bergelson J."/>
            <person name="Carrington J.C."/>
            <person name="Gaut B.S."/>
            <person name="Schmutz J."/>
            <person name="Mayer K.F.X."/>
            <person name="Van de Peer Y."/>
            <person name="Grigoriev I.V."/>
            <person name="Nordborg M."/>
            <person name="Weigel D."/>
            <person name="Guo Y.-L."/>
        </authorList>
    </citation>
    <scope>NUCLEOTIDE SEQUENCE [LARGE SCALE GENOMIC DNA]</scope>
    <source>
        <strain evidence="2">cv. MN47</strain>
    </source>
</reference>
<proteinExistence type="predicted"/>
<organism evidence="2">
    <name type="scientific">Arabidopsis lyrata subsp. lyrata</name>
    <name type="common">Lyre-leaved rock-cress</name>
    <dbReference type="NCBI Taxonomy" id="81972"/>
    <lineage>
        <taxon>Eukaryota</taxon>
        <taxon>Viridiplantae</taxon>
        <taxon>Streptophyta</taxon>
        <taxon>Embryophyta</taxon>
        <taxon>Tracheophyta</taxon>
        <taxon>Spermatophyta</taxon>
        <taxon>Magnoliopsida</taxon>
        <taxon>eudicotyledons</taxon>
        <taxon>Gunneridae</taxon>
        <taxon>Pentapetalae</taxon>
        <taxon>rosids</taxon>
        <taxon>malvids</taxon>
        <taxon>Brassicales</taxon>
        <taxon>Brassicaceae</taxon>
        <taxon>Camelineae</taxon>
        <taxon>Arabidopsis</taxon>
    </lineage>
</organism>
<dbReference type="Gramene" id="scaffold_501049.1">
    <property type="protein sequence ID" value="scaffold_501049.1"/>
    <property type="gene ID" value="scaffold_501049.1"/>
</dbReference>
<sequence length="63" mass="7572">MEDFHWQFHPYSMKTTAFQSFSMKLIQSIEYEISQSDNTSYTLDECLVLMFQFLNSSNRERCS</sequence>
<gene>
    <name evidence="1" type="ORF">ARALYDRAFT_905345</name>
</gene>
<dbReference type="AlphaFoldDB" id="D7LP93"/>
<evidence type="ECO:0000313" key="2">
    <source>
        <dbReference type="Proteomes" id="UP000008694"/>
    </source>
</evidence>
<evidence type="ECO:0000313" key="1">
    <source>
        <dbReference type="EMBL" id="EFH51824.1"/>
    </source>
</evidence>
<dbReference type="EMBL" id="GL348717">
    <property type="protein sequence ID" value="EFH51824.1"/>
    <property type="molecule type" value="Genomic_DNA"/>
</dbReference>
<dbReference type="eggNOG" id="KOG1947">
    <property type="taxonomic scope" value="Eukaryota"/>
</dbReference>
<dbReference type="Proteomes" id="UP000008694">
    <property type="component" value="Unassembled WGS sequence"/>
</dbReference>
<accession>D7LP93</accession>
<protein>
    <submittedName>
        <fullName evidence="1">Uncharacterized protein</fullName>
    </submittedName>
</protein>
<dbReference type="HOGENOM" id="CLU_3109163_0_0_1"/>
<keyword evidence="2" id="KW-1185">Reference proteome</keyword>